<gene>
    <name evidence="1" type="ORF">KTS37_17825</name>
</gene>
<accession>A0AA41G4V5</accession>
<dbReference type="Proteomes" id="UP001166304">
    <property type="component" value="Unassembled WGS sequence"/>
</dbReference>
<sequence length="206" mass="21100">MDARATIDAVRDATETERDRLGSDKALVAATGASLETDAVLEAAATREAGLAAALGRWSDEISDDDGADGAVADALDEAAAAAAERSDRIDADSGEPDALSAHLETVAGTAERVGAGLVAAPLIADRFYLQVVNFFVNEADEGRADLARELRSDASSLDQAETALDALSESERDAAAAAATEAVEAAYEGYAEALDAMGLDPKPIC</sequence>
<evidence type="ECO:0000313" key="1">
    <source>
        <dbReference type="EMBL" id="MBV0903646.1"/>
    </source>
</evidence>
<evidence type="ECO:0000313" key="2">
    <source>
        <dbReference type="Proteomes" id="UP001166304"/>
    </source>
</evidence>
<keyword evidence="2" id="KW-1185">Reference proteome</keyword>
<comment type="caution">
    <text evidence="1">The sequence shown here is derived from an EMBL/GenBank/DDBJ whole genome shotgun (WGS) entry which is preliminary data.</text>
</comment>
<dbReference type="AlphaFoldDB" id="A0AA41G4V5"/>
<organism evidence="1 2">
    <name type="scientific">Haloarcula salina</name>
    <dbReference type="NCBI Taxonomy" id="1429914"/>
    <lineage>
        <taxon>Archaea</taxon>
        <taxon>Methanobacteriati</taxon>
        <taxon>Methanobacteriota</taxon>
        <taxon>Stenosarchaea group</taxon>
        <taxon>Halobacteria</taxon>
        <taxon>Halobacteriales</taxon>
        <taxon>Haloarculaceae</taxon>
        <taxon>Haloarcula</taxon>
    </lineage>
</organism>
<reference evidence="1" key="1">
    <citation type="submission" date="2021-06" db="EMBL/GenBank/DDBJ databases">
        <title>New haloarchaea isolates fom saline soil.</title>
        <authorList>
            <person name="Duran-Viseras A."/>
            <person name="Sanchez-Porro C.S."/>
            <person name="Ventosa A."/>
        </authorList>
    </citation>
    <scope>NUCLEOTIDE SEQUENCE</scope>
    <source>
        <strain evidence="1">JCM 18369</strain>
    </source>
</reference>
<proteinExistence type="predicted"/>
<name>A0AA41G4V5_9EURY</name>
<protein>
    <submittedName>
        <fullName evidence="1">Transcription antitermination protein</fullName>
    </submittedName>
</protein>
<dbReference type="EMBL" id="JAHQXE010000006">
    <property type="protein sequence ID" value="MBV0903646.1"/>
    <property type="molecule type" value="Genomic_DNA"/>
</dbReference>
<dbReference type="RefSeq" id="WP_162414688.1">
    <property type="nucleotide sequence ID" value="NZ_JAHQXE010000006.1"/>
</dbReference>